<sequence length="1192" mass="129597">MPHQGHQGLHHGNGHGHDSHDGHHGYHGHDYAEDCDEEANETSALLCADVDFSKLVLDCASHEDESRTAAPMERAAEYDEGPIARSCGTGKEVDTQVPVYPLVHEIRIDIVAHIDTPLTYDQLVAPDSTYTIIRPLTDKYIALQNPSVGESLLPRSYDCALLPSSRLPPFHPFLPGSVRLTSVFCLLLNRVQFISDSAKLSIATLSESRATLCEIIAIRVLRGWSERSLHLATVLLTPWPLFQGAPSSVITALKDDGEEEVLEHSATALEMAIISVSKRFIRSPSCQKVIEGIWSGKIIYTSVNPHAFIRDERPIQIYNPHKAPILDHYRLKVPRIRAILEYVNFVILFVLYIMTIEHIDTNHMNGYELAFIVYALAFSLDKAAAMREHGLKVFASSLVNGFDIFFVIIFCVYLAARLIGFWTHNEGALEFGSDLIAVGAVFMFPRLVFMTLANNLMILSIRSMLTEFFSSIHPVLGPLLMVSYAFLSNTLLLTVAVAILGNTFAIISQDAAAESMFRKAVATIEGVKGDAVFSYQLPFNILAIVILYPLSFILNARWFHKINVLMIRVTNLPVLLLIGLYDRQRYQDSSLWENVCDYADHTWGKITAAAGFDHIAGNRMDIETVFEAEREYGSYYDGWEDEEVFEEDDTPTGEDVTVLAEAGAVQDSPMAASPEQTMFHRQSSAPPNSPRERSLDRGHKVSTGLQAANATAMASAAAPLARVRRSSLSVYGPSPLAQLFVGGDQASHATHRQRTINVGSLPVTSSFPQATSTSVSPHRHRMSFAGLARSTTRPSLSPMEDTIEERPTPSEPGMSRSLSPNNPLRTRTESGGLNPPPTQRFPSYGSLQESKKKPQVTFQSPSPVLPAKDSAGVDKPAQDAAPPDGAELAHRAELAAERAGVAAKDFAQDGGDKQEQPKGILESKEPQKEVDDKKDKQPPKETWPEALKVEGVKSPKDRKEPLPKAESGGRPIPQSAKGTPGTSARGTPGTAPGTTKGTPAESARSTPESSQLIAVGGDVPAPPKLTLPKAKQMRKPSPQSGGKLNSPHIAPTGVPGGKAPTTASELLEKLENKQGDKQSSSDRTMEQLRAIEARQSRIEDMLMRLLDGAGASSGGIGGATAGAFERGGSGSGTGRERSSSGAGGRGGRPGITRSGRSRASSRVEEEGEEECRPLQIRTPRHEEPHDTFDDYK</sequence>
<comment type="caution">
    <text evidence="5">The sequence shown here is derived from an EMBL/GenBank/DDBJ whole genome shotgun (WGS) entry which is preliminary data.</text>
</comment>
<feature type="compositionally biased region" description="Basic and acidic residues" evidence="1">
    <location>
        <begin position="887"/>
        <end position="896"/>
    </location>
</feature>
<feature type="transmembrane region" description="Helical" evidence="2">
    <location>
        <begin position="393"/>
        <end position="415"/>
    </location>
</feature>
<feature type="compositionally biased region" description="Basic and acidic residues" evidence="1">
    <location>
        <begin position="906"/>
        <end position="963"/>
    </location>
</feature>
<dbReference type="STRING" id="1220162.K1VFJ6"/>
<feature type="compositionally biased region" description="Low complexity" evidence="1">
    <location>
        <begin position="978"/>
        <end position="1000"/>
    </location>
</feature>
<gene>
    <name evidence="5" type="ORF">A1Q2_02799</name>
</gene>
<dbReference type="PANTHER" id="PTHR35859">
    <property type="entry name" value="NONSELECTIVE CATION CHANNEL PROTEIN"/>
    <property type="match status" value="1"/>
</dbReference>
<name>K1VFJ6_TRIAC</name>
<feature type="compositionally biased region" description="Polar residues" evidence="1">
    <location>
        <begin position="762"/>
        <end position="776"/>
    </location>
</feature>
<proteinExistence type="predicted"/>
<dbReference type="InParanoid" id="K1VFJ6"/>
<organism evidence="5 6">
    <name type="scientific">Trichosporon asahii var. asahii (strain CBS 8904)</name>
    <name type="common">Yeast</name>
    <dbReference type="NCBI Taxonomy" id="1220162"/>
    <lineage>
        <taxon>Eukaryota</taxon>
        <taxon>Fungi</taxon>
        <taxon>Dikarya</taxon>
        <taxon>Basidiomycota</taxon>
        <taxon>Agaricomycotina</taxon>
        <taxon>Tremellomycetes</taxon>
        <taxon>Trichosporonales</taxon>
        <taxon>Trichosporonaceae</taxon>
        <taxon>Trichosporon</taxon>
    </lineage>
</organism>
<feature type="region of interest" description="Disordered" evidence="1">
    <location>
        <begin position="1108"/>
        <end position="1192"/>
    </location>
</feature>
<dbReference type="Pfam" id="PF23190">
    <property type="entry name" value="LHD_TRPY1"/>
    <property type="match status" value="1"/>
</dbReference>
<evidence type="ECO:0000313" key="6">
    <source>
        <dbReference type="Proteomes" id="UP000006757"/>
    </source>
</evidence>
<keyword evidence="2" id="KW-1133">Transmembrane helix</keyword>
<keyword evidence="2" id="KW-0812">Transmembrane</keyword>
<feature type="transmembrane region" description="Helical" evidence="2">
    <location>
        <begin position="365"/>
        <end position="381"/>
    </location>
</feature>
<feature type="compositionally biased region" description="Basic and acidic residues" evidence="1">
    <location>
        <begin position="15"/>
        <end position="25"/>
    </location>
</feature>
<dbReference type="InterPro" id="IPR056337">
    <property type="entry name" value="LHD_YVC1"/>
</dbReference>
<dbReference type="Proteomes" id="UP000006757">
    <property type="component" value="Unassembled WGS sequence"/>
</dbReference>
<feature type="compositionally biased region" description="Polar residues" evidence="1">
    <location>
        <begin position="816"/>
        <end position="831"/>
    </location>
</feature>
<dbReference type="EMBL" id="AMBO01000274">
    <property type="protein sequence ID" value="EKD02855.1"/>
    <property type="molecule type" value="Genomic_DNA"/>
</dbReference>
<feature type="region of interest" description="Disordered" evidence="1">
    <location>
        <begin position="762"/>
        <end position="1090"/>
    </location>
</feature>
<feature type="compositionally biased region" description="Polar residues" evidence="1">
    <location>
        <begin position="1003"/>
        <end position="1012"/>
    </location>
</feature>
<feature type="region of interest" description="Disordered" evidence="1">
    <location>
        <begin position="1"/>
        <end position="25"/>
    </location>
</feature>
<feature type="region of interest" description="Disordered" evidence="1">
    <location>
        <begin position="669"/>
        <end position="698"/>
    </location>
</feature>
<dbReference type="PANTHER" id="PTHR35859:SF1">
    <property type="entry name" value="NONSELECTIVE CATION CHANNEL PROTEIN"/>
    <property type="match status" value="1"/>
</dbReference>
<dbReference type="HOGENOM" id="CLU_298796_0_0_1"/>
<dbReference type="Pfam" id="PF23317">
    <property type="entry name" value="YVC1_C"/>
    <property type="match status" value="1"/>
</dbReference>
<evidence type="ECO:0000259" key="3">
    <source>
        <dbReference type="Pfam" id="PF23190"/>
    </source>
</evidence>
<protein>
    <recommendedName>
        <fullName evidence="7">Receptor-activated Ca2+-permeable cation channel</fullName>
    </recommendedName>
</protein>
<dbReference type="OrthoDB" id="2373987at2759"/>
<feature type="compositionally biased region" description="Low complexity" evidence="1">
    <location>
        <begin position="1150"/>
        <end position="1160"/>
    </location>
</feature>
<feature type="compositionally biased region" description="Basic and acidic residues" evidence="1">
    <location>
        <begin position="1066"/>
        <end position="1090"/>
    </location>
</feature>
<dbReference type="AlphaFoldDB" id="K1VFJ6"/>
<feature type="transmembrane region" description="Helical" evidence="2">
    <location>
        <begin position="339"/>
        <end position="359"/>
    </location>
</feature>
<feature type="compositionally biased region" description="Basic and acidic residues" evidence="1">
    <location>
        <begin position="1179"/>
        <end position="1192"/>
    </location>
</feature>
<dbReference type="eggNOG" id="ENOG502QT9R">
    <property type="taxonomic scope" value="Eukaryota"/>
</dbReference>
<dbReference type="InterPro" id="IPR056336">
    <property type="entry name" value="YVC1_C"/>
</dbReference>
<keyword evidence="6" id="KW-1185">Reference proteome</keyword>
<evidence type="ECO:0008006" key="7">
    <source>
        <dbReference type="Google" id="ProtNLM"/>
    </source>
</evidence>
<feature type="transmembrane region" description="Helical" evidence="2">
    <location>
        <begin position="537"/>
        <end position="555"/>
    </location>
</feature>
<feature type="domain" description="YVC1 N-terminal linker helical" evidence="3">
    <location>
        <begin position="101"/>
        <end position="312"/>
    </location>
</feature>
<feature type="compositionally biased region" description="Gly residues" evidence="1">
    <location>
        <begin position="1111"/>
        <end position="1133"/>
    </location>
</feature>
<keyword evidence="2" id="KW-0472">Membrane</keyword>
<feature type="compositionally biased region" description="Polar residues" evidence="1">
    <location>
        <begin position="674"/>
        <end position="686"/>
    </location>
</feature>
<reference evidence="5 6" key="1">
    <citation type="journal article" date="2012" name="Eukaryot. Cell">
        <title>Genome sequence of the Trichosporon asahii environmental strain CBS 8904.</title>
        <authorList>
            <person name="Yang R.Y."/>
            <person name="Li H.T."/>
            <person name="Zhu H."/>
            <person name="Zhou G.P."/>
            <person name="Wang M."/>
            <person name="Wang L."/>
        </authorList>
    </citation>
    <scope>NUCLEOTIDE SEQUENCE [LARGE SCALE GENOMIC DNA]</scope>
    <source>
        <strain evidence="5 6">CBS 8904</strain>
    </source>
</reference>
<feature type="domain" description="Calcium channel YVC1-like C-terminal transmembrane" evidence="4">
    <location>
        <begin position="476"/>
        <end position="593"/>
    </location>
</feature>
<evidence type="ECO:0000256" key="1">
    <source>
        <dbReference type="SAM" id="MobiDB-lite"/>
    </source>
</evidence>
<feature type="transmembrane region" description="Helical" evidence="2">
    <location>
        <begin position="435"/>
        <end position="458"/>
    </location>
</feature>
<evidence type="ECO:0000259" key="4">
    <source>
        <dbReference type="Pfam" id="PF23317"/>
    </source>
</evidence>
<feature type="transmembrane region" description="Helical" evidence="2">
    <location>
        <begin position="479"/>
        <end position="507"/>
    </location>
</feature>
<evidence type="ECO:0000313" key="5">
    <source>
        <dbReference type="EMBL" id="EKD02855.1"/>
    </source>
</evidence>
<feature type="transmembrane region" description="Helical" evidence="2">
    <location>
        <begin position="562"/>
        <end position="581"/>
    </location>
</feature>
<evidence type="ECO:0000256" key="2">
    <source>
        <dbReference type="SAM" id="Phobius"/>
    </source>
</evidence>
<accession>K1VFJ6</accession>
<dbReference type="InterPro" id="IPR052971">
    <property type="entry name" value="TRP_calcium_channel"/>
</dbReference>